<reference evidence="3" key="2">
    <citation type="submission" date="2017-11" db="EMBL/GenBank/DDBJ databases">
        <authorList>
            <person name="Das S.K."/>
        </authorList>
    </citation>
    <scope>NUCLEOTIDE SEQUENCE</scope>
    <source>
        <strain evidence="3">S4-41</strain>
    </source>
</reference>
<organism evidence="3 4">
    <name type="scientific">Salinicola acroporae</name>
    <dbReference type="NCBI Taxonomy" id="1541440"/>
    <lineage>
        <taxon>Bacteria</taxon>
        <taxon>Pseudomonadati</taxon>
        <taxon>Pseudomonadota</taxon>
        <taxon>Gammaproteobacteria</taxon>
        <taxon>Oceanospirillales</taxon>
        <taxon>Halomonadaceae</taxon>
        <taxon>Salinicola</taxon>
    </lineage>
</organism>
<evidence type="ECO:0000259" key="2">
    <source>
        <dbReference type="Pfam" id="PF13116"/>
    </source>
</evidence>
<sequence>MIRLRASWRWLLTLVALVAIIVAVLSSGVRLAAWQIDRLSLWLTSVVEDQLHASARLGHLSLTVHRLNPRLALNGFRLDTRDGQPLLNIDHAAGRLETLASWRLGAPVLRGAEIEGLTLHLYQAADGRWAWPDGAGSRWFGGTDDSSSSSLDIDGWLRLLARQQARLENVTLVLHGKREQASVSVSQLTLASRNGQASIQATLSAGEKEAGHLHLAIESGGESQPGDGGTDDHPRLASPESLIWTRYRRHWPH</sequence>
<feature type="region of interest" description="Disordered" evidence="1">
    <location>
        <begin position="218"/>
        <end position="239"/>
    </location>
</feature>
<keyword evidence="4" id="KW-1185">Reference proteome</keyword>
<dbReference type="Pfam" id="PF13116">
    <property type="entry name" value="YhdP"/>
    <property type="match status" value="1"/>
</dbReference>
<feature type="domain" description="YhdP central" evidence="2">
    <location>
        <begin position="3"/>
        <end position="217"/>
    </location>
</feature>
<dbReference type="InterPro" id="IPR025263">
    <property type="entry name" value="YhdP_central"/>
</dbReference>
<name>A0ABT6I781_9GAMM</name>
<evidence type="ECO:0000313" key="3">
    <source>
        <dbReference type="EMBL" id="MDH4573602.1"/>
    </source>
</evidence>
<accession>A0ABT6I781</accession>
<dbReference type="EMBL" id="PGFS01000001">
    <property type="protein sequence ID" value="MDH4573602.1"/>
    <property type="molecule type" value="Genomic_DNA"/>
</dbReference>
<gene>
    <name evidence="3" type="ORF">CUR86_14965</name>
</gene>
<protein>
    <recommendedName>
        <fullName evidence="2">YhdP central domain-containing protein</fullName>
    </recommendedName>
</protein>
<evidence type="ECO:0000313" key="4">
    <source>
        <dbReference type="Proteomes" id="UP001162135"/>
    </source>
</evidence>
<comment type="caution">
    <text evidence="3">The sequence shown here is derived from an EMBL/GenBank/DDBJ whole genome shotgun (WGS) entry which is preliminary data.</text>
</comment>
<dbReference type="Proteomes" id="UP001162135">
    <property type="component" value="Unassembled WGS sequence"/>
</dbReference>
<proteinExistence type="predicted"/>
<reference evidence="3" key="1">
    <citation type="journal article" date="2015" name="Antonie Van Leeuwenhoek">
        <title>Comparative 16S rRNA signatures and multilocus sequence analysis for the genus Salinicola and description of Salinicola acroporae sp. nov., isolated from coral Acropora digitifera.</title>
        <authorList>
            <person name="Lepcha R.T."/>
            <person name="Poddar A."/>
            <person name="Schumann P."/>
            <person name="Das S.K."/>
        </authorList>
    </citation>
    <scope>NUCLEOTIDE SEQUENCE</scope>
    <source>
        <strain evidence="3">S4-41</strain>
    </source>
</reference>
<evidence type="ECO:0000256" key="1">
    <source>
        <dbReference type="SAM" id="MobiDB-lite"/>
    </source>
</evidence>